<comment type="catalytic activity">
    <reaction evidence="6">
        <text>beta-L-arabinopyranose = L-ribulose</text>
        <dbReference type="Rhea" id="RHEA:14821"/>
        <dbReference type="ChEBI" id="CHEBI:16880"/>
        <dbReference type="ChEBI" id="CHEBI:40886"/>
        <dbReference type="EC" id="5.3.1.4"/>
    </reaction>
</comment>
<dbReference type="PANTHER" id="PTHR38464:SF1">
    <property type="entry name" value="L-ARABINOSE ISOMERASE"/>
    <property type="match status" value="1"/>
</dbReference>
<feature type="binding site" evidence="6">
    <location>
        <position position="335"/>
    </location>
    <ligand>
        <name>Mn(2+)</name>
        <dbReference type="ChEBI" id="CHEBI:29035"/>
    </ligand>
</feature>
<accession>A0A1G5RTP4</accession>
<dbReference type="UniPathway" id="UPA00145">
    <property type="reaction ID" value="UER00565"/>
</dbReference>
<dbReference type="RefSeq" id="WP_090160814.1">
    <property type="nucleotide sequence ID" value="NZ_FMWK01000002.1"/>
</dbReference>
<keyword evidence="3 6" id="KW-0464">Manganese</keyword>
<dbReference type="EC" id="5.3.1.4" evidence="6"/>
<feature type="domain" description="L-arabinose isomerase C-terminal" evidence="8">
    <location>
        <begin position="330"/>
        <end position="473"/>
    </location>
</feature>
<comment type="similarity">
    <text evidence="6">Belongs to the arabinose isomerase family.</text>
</comment>
<comment type="cofactor">
    <cofactor evidence="6">
        <name>Mn(2+)</name>
        <dbReference type="ChEBI" id="CHEBI:29035"/>
    </cofactor>
    <text evidence="6">Binds 1 Mn(2+) ion per subunit.</text>
</comment>
<evidence type="ECO:0000256" key="5">
    <source>
        <dbReference type="ARBA" id="ARBA00023277"/>
    </source>
</evidence>
<reference evidence="10 11" key="1">
    <citation type="submission" date="2016-10" db="EMBL/GenBank/DDBJ databases">
        <authorList>
            <person name="de Groot N.N."/>
        </authorList>
    </citation>
    <scope>NUCLEOTIDE SEQUENCE [LARGE SCALE GENOMIC DNA]</scope>
    <source>
        <strain evidence="10 11">DSM 10317</strain>
    </source>
</reference>
<dbReference type="InterPro" id="IPR055389">
    <property type="entry name" value="AraA_N"/>
</dbReference>
<evidence type="ECO:0000313" key="10">
    <source>
        <dbReference type="EMBL" id="SCZ76689.1"/>
    </source>
</evidence>
<keyword evidence="4 6" id="KW-0413">Isomerase</keyword>
<feature type="binding site" evidence="6">
    <location>
        <position position="451"/>
    </location>
    <ligand>
        <name>Mn(2+)</name>
        <dbReference type="ChEBI" id="CHEBI:29035"/>
    </ligand>
</feature>
<dbReference type="GO" id="GO:0019569">
    <property type="term" value="P:L-arabinose catabolic process to D-xylulose 5-phosphate"/>
    <property type="evidence" value="ECO:0007669"/>
    <property type="project" value="UniProtKB-UniRule"/>
</dbReference>
<dbReference type="GO" id="GO:0030145">
    <property type="term" value="F:manganese ion binding"/>
    <property type="evidence" value="ECO:0007669"/>
    <property type="project" value="UniProtKB-UniRule"/>
</dbReference>
<dbReference type="Pfam" id="PF02610">
    <property type="entry name" value="AraA_N"/>
    <property type="match status" value="1"/>
</dbReference>
<evidence type="ECO:0000256" key="3">
    <source>
        <dbReference type="ARBA" id="ARBA00023211"/>
    </source>
</evidence>
<dbReference type="NCBIfam" id="NF002795">
    <property type="entry name" value="PRK02929.1"/>
    <property type="match status" value="1"/>
</dbReference>
<dbReference type="Pfam" id="PF24856">
    <property type="entry name" value="AraA_central"/>
    <property type="match status" value="1"/>
</dbReference>
<dbReference type="GO" id="GO:0005829">
    <property type="term" value="C:cytosol"/>
    <property type="evidence" value="ECO:0007669"/>
    <property type="project" value="TreeGrafter"/>
</dbReference>
<dbReference type="InterPro" id="IPR003762">
    <property type="entry name" value="Lara_isomerase"/>
</dbReference>
<comment type="pathway">
    <text evidence="6">Carbohydrate degradation; L-arabinose degradation via L-ribulose; D-xylulose 5-phosphate from L-arabinose (bacterial route): step 1/3.</text>
</comment>
<dbReference type="GO" id="GO:0008733">
    <property type="term" value="F:L-arabinose isomerase activity"/>
    <property type="evidence" value="ECO:0007669"/>
    <property type="project" value="UniProtKB-UniRule"/>
</dbReference>
<sequence>MKTQLNYKFWFCTGSQDLYGDECLSHVAAHSKEIVECLNKSGKLPFEVVWKPTMITNEVIRRTFNEANNDETCAGVITWMHTFSPAKSWILGHQELRKPLCHLHTQYNREIPYETMDMDFMNENQAAHGDREYAHILSRMGVERKTIVGYWQDAEVQEKLASWMRTAIGVVESSHIRVMRIADNMRNVAVTEGDKVEAQLKFGWEVDAYPVNEIAEAVAAVSQSDINALVDEYYGKYDICLEGRNPEEFRRHVAVQAQIELGFERFLEEKNYQAIVTHFGDLGALQQLPGLAIQRLMEKGYGFGAEGDWKVAAMVRLMKIMTTGMKDAKGTSMLEDYTYNLVKGKEGIIQAHMLEICPTISDGPIQIKCQPLSMGNREDPARLVFQSKEGKGIATSLIDLGNRFRLIIQDVDCKKVEKPLPKLPTAINFWTPQPDFYTGTEAWLLAGGAHHTAFTYDLTAEQMGDWAAAMGIEAVYIDADTKIRDFKRDLALGSLVYGK</sequence>
<evidence type="ECO:0000256" key="1">
    <source>
        <dbReference type="ARBA" id="ARBA00022723"/>
    </source>
</evidence>
<dbReference type="InterPro" id="IPR004216">
    <property type="entry name" value="Fuc/Ara_isomerase_C"/>
</dbReference>
<evidence type="ECO:0000259" key="7">
    <source>
        <dbReference type="Pfam" id="PF02610"/>
    </source>
</evidence>
<dbReference type="InterPro" id="IPR038583">
    <property type="entry name" value="AraA_N_sf"/>
</dbReference>
<dbReference type="EMBL" id="FMWK01000002">
    <property type="protein sequence ID" value="SCZ76689.1"/>
    <property type="molecule type" value="Genomic_DNA"/>
</dbReference>
<dbReference type="SUPFAM" id="SSF53743">
    <property type="entry name" value="FucI/AraA N-terminal and middle domains"/>
    <property type="match status" value="1"/>
</dbReference>
<dbReference type="InterPro" id="IPR024664">
    <property type="entry name" value="Ara_Isoase_C"/>
</dbReference>
<gene>
    <name evidence="6" type="primary">araA</name>
    <name evidence="10" type="ORF">SAMN02910350_00364</name>
</gene>
<evidence type="ECO:0000259" key="8">
    <source>
        <dbReference type="Pfam" id="PF11762"/>
    </source>
</evidence>
<protein>
    <recommendedName>
        <fullName evidence="6">L-arabinose isomerase</fullName>
        <ecNumber evidence="6">5.3.1.4</ecNumber>
    </recommendedName>
</protein>
<evidence type="ECO:0000256" key="4">
    <source>
        <dbReference type="ARBA" id="ARBA00023235"/>
    </source>
</evidence>
<evidence type="ECO:0000259" key="9">
    <source>
        <dbReference type="Pfam" id="PF24856"/>
    </source>
</evidence>
<evidence type="ECO:0000256" key="6">
    <source>
        <dbReference type="HAMAP-Rule" id="MF_00519"/>
    </source>
</evidence>
<dbReference type="Gene3D" id="3.40.50.10940">
    <property type="match status" value="1"/>
</dbReference>
<feature type="binding site" evidence="6">
    <location>
        <position position="306"/>
    </location>
    <ligand>
        <name>Mn(2+)</name>
        <dbReference type="ChEBI" id="CHEBI:29035"/>
    </ligand>
</feature>
<feature type="domain" description="L-arabinose isomerase N-terminal" evidence="7">
    <location>
        <begin position="7"/>
        <end position="173"/>
    </location>
</feature>
<evidence type="ECO:0000313" key="11">
    <source>
        <dbReference type="Proteomes" id="UP000199428"/>
    </source>
</evidence>
<dbReference type="InterPro" id="IPR009015">
    <property type="entry name" value="Fucose_isomerase_N/cen_sf"/>
</dbReference>
<dbReference type="Pfam" id="PF11762">
    <property type="entry name" value="Arabinose_Iso_C"/>
    <property type="match status" value="1"/>
</dbReference>
<feature type="domain" description="L-arabinose isomerase central" evidence="9">
    <location>
        <begin position="177"/>
        <end position="324"/>
    </location>
</feature>
<keyword evidence="1 6" id="KW-0479">Metal-binding</keyword>
<dbReference type="Proteomes" id="UP000199428">
    <property type="component" value="Unassembled WGS sequence"/>
</dbReference>
<keyword evidence="2 6" id="KW-0054">Arabinose catabolism</keyword>
<comment type="function">
    <text evidence="6">Catalyzes the conversion of L-arabinose to L-ribulose.</text>
</comment>
<dbReference type="AlphaFoldDB" id="A0A1G5RTP4"/>
<keyword evidence="5 6" id="KW-0119">Carbohydrate metabolism</keyword>
<dbReference type="InterPro" id="IPR055390">
    <property type="entry name" value="AraA_central"/>
</dbReference>
<dbReference type="HAMAP" id="MF_00519">
    <property type="entry name" value="Arabinose_Isome"/>
    <property type="match status" value="1"/>
</dbReference>
<dbReference type="SUPFAM" id="SSF50443">
    <property type="entry name" value="FucI/AraA C-terminal domain-like"/>
    <property type="match status" value="1"/>
</dbReference>
<dbReference type="PIRSF" id="PIRSF001478">
    <property type="entry name" value="L-ara_isomerase"/>
    <property type="match status" value="1"/>
</dbReference>
<feature type="binding site" evidence="6">
    <location>
        <position position="352"/>
    </location>
    <ligand>
        <name>Mn(2+)</name>
        <dbReference type="ChEBI" id="CHEBI:29035"/>
    </ligand>
</feature>
<proteinExistence type="inferred from homology"/>
<evidence type="ECO:0000256" key="2">
    <source>
        <dbReference type="ARBA" id="ARBA00022935"/>
    </source>
</evidence>
<dbReference type="PANTHER" id="PTHR38464">
    <property type="entry name" value="L-ARABINOSE ISOMERASE"/>
    <property type="match status" value="1"/>
</dbReference>
<organism evidence="10 11">
    <name type="scientific">Pseudobutyrivibrio xylanivorans</name>
    <dbReference type="NCBI Taxonomy" id="185007"/>
    <lineage>
        <taxon>Bacteria</taxon>
        <taxon>Bacillati</taxon>
        <taxon>Bacillota</taxon>
        <taxon>Clostridia</taxon>
        <taxon>Lachnospirales</taxon>
        <taxon>Lachnospiraceae</taxon>
        <taxon>Pseudobutyrivibrio</taxon>
    </lineage>
</organism>
<name>A0A1G5RTP4_PSEXY</name>